<gene>
    <name evidence="1" type="ORF">A4U43_UnF6950</name>
</gene>
<dbReference type="Proteomes" id="UP000243459">
    <property type="component" value="Unassembled WGS sequence"/>
</dbReference>
<name>A0A1R3L6D7_ASPOF</name>
<dbReference type="EMBL" id="KV863715">
    <property type="protein sequence ID" value="ONK55168.1"/>
    <property type="molecule type" value="Genomic_DNA"/>
</dbReference>
<organism evidence="1 2">
    <name type="scientific">Asparagus officinalis</name>
    <name type="common">Garden asparagus</name>
    <dbReference type="NCBI Taxonomy" id="4686"/>
    <lineage>
        <taxon>Eukaryota</taxon>
        <taxon>Viridiplantae</taxon>
        <taxon>Streptophyta</taxon>
        <taxon>Embryophyta</taxon>
        <taxon>Tracheophyta</taxon>
        <taxon>Spermatophyta</taxon>
        <taxon>Magnoliopsida</taxon>
        <taxon>Liliopsida</taxon>
        <taxon>Asparagales</taxon>
        <taxon>Asparagaceae</taxon>
        <taxon>Asparagoideae</taxon>
        <taxon>Asparagus</taxon>
    </lineage>
</organism>
<keyword evidence="2" id="KW-1185">Reference proteome</keyword>
<evidence type="ECO:0000313" key="1">
    <source>
        <dbReference type="EMBL" id="ONK55168.1"/>
    </source>
</evidence>
<dbReference type="AlphaFoldDB" id="A0A1R3L6D7"/>
<accession>A0A1R3L6D7</accession>
<sequence>MKLRPIEWLIPKTHNLQLQSEALDKVSDRVTASSILESKRDPYRSLWEFYPVQRFILTLAWLNDPRSLLLIILQMALPDSSSYVHPNGPQSPVMIGFCRSELSSLKIPCQTCH</sequence>
<proteinExistence type="predicted"/>
<reference evidence="2" key="1">
    <citation type="journal article" date="2017" name="Nat. Commun.">
        <title>The asparagus genome sheds light on the origin and evolution of a young Y chromosome.</title>
        <authorList>
            <person name="Harkess A."/>
            <person name="Zhou J."/>
            <person name="Xu C."/>
            <person name="Bowers J.E."/>
            <person name="Van der Hulst R."/>
            <person name="Ayyampalayam S."/>
            <person name="Mercati F."/>
            <person name="Riccardi P."/>
            <person name="McKain M.R."/>
            <person name="Kakrana A."/>
            <person name="Tang H."/>
            <person name="Ray J."/>
            <person name="Groenendijk J."/>
            <person name="Arikit S."/>
            <person name="Mathioni S.M."/>
            <person name="Nakano M."/>
            <person name="Shan H."/>
            <person name="Telgmann-Rauber A."/>
            <person name="Kanno A."/>
            <person name="Yue Z."/>
            <person name="Chen H."/>
            <person name="Li W."/>
            <person name="Chen Y."/>
            <person name="Xu X."/>
            <person name="Zhang Y."/>
            <person name="Luo S."/>
            <person name="Chen H."/>
            <person name="Gao J."/>
            <person name="Mao Z."/>
            <person name="Pires J.C."/>
            <person name="Luo M."/>
            <person name="Kudrna D."/>
            <person name="Wing R.A."/>
            <person name="Meyers B.C."/>
            <person name="Yi K."/>
            <person name="Kong H."/>
            <person name="Lavrijsen P."/>
            <person name="Sunseri F."/>
            <person name="Falavigna A."/>
            <person name="Ye Y."/>
            <person name="Leebens-Mack J.H."/>
            <person name="Chen G."/>
        </authorList>
    </citation>
    <scope>NUCLEOTIDE SEQUENCE [LARGE SCALE GENOMIC DNA]</scope>
    <source>
        <strain evidence="2">cv. DH0086</strain>
    </source>
</reference>
<evidence type="ECO:0000313" key="2">
    <source>
        <dbReference type="Proteomes" id="UP000243459"/>
    </source>
</evidence>
<dbReference type="Gramene" id="ONK55168">
    <property type="protein sequence ID" value="ONK55168"/>
    <property type="gene ID" value="A4U43_UnF6950"/>
</dbReference>
<protein>
    <submittedName>
        <fullName evidence="1">Uncharacterized protein</fullName>
    </submittedName>
</protein>